<dbReference type="GO" id="GO:0009307">
    <property type="term" value="P:DNA restriction-modification system"/>
    <property type="evidence" value="ECO:0007669"/>
    <property type="project" value="UniProtKB-KW"/>
</dbReference>
<dbReference type="GO" id="GO:0008170">
    <property type="term" value="F:N-methyltransferase activity"/>
    <property type="evidence" value="ECO:0007669"/>
    <property type="project" value="InterPro"/>
</dbReference>
<dbReference type="InterPro" id="IPR029063">
    <property type="entry name" value="SAM-dependent_MTases_sf"/>
</dbReference>
<keyword evidence="6" id="KW-0238">DNA-binding</keyword>
<evidence type="ECO:0000259" key="9">
    <source>
        <dbReference type="Pfam" id="PF01555"/>
    </source>
</evidence>
<name>A0A1A3P6G8_MYCAS</name>
<evidence type="ECO:0000256" key="8">
    <source>
        <dbReference type="RuleBase" id="RU362026"/>
    </source>
</evidence>
<evidence type="ECO:0000256" key="3">
    <source>
        <dbReference type="ARBA" id="ARBA00022679"/>
    </source>
</evidence>
<evidence type="ECO:0000313" key="11">
    <source>
        <dbReference type="Proteomes" id="UP000093928"/>
    </source>
</evidence>
<dbReference type="RefSeq" id="WP_065143396.1">
    <property type="nucleotide sequence ID" value="NZ_LZLS01000065.1"/>
</dbReference>
<dbReference type="Gene3D" id="3.40.50.150">
    <property type="entry name" value="Vaccinia Virus protein VP39"/>
    <property type="match status" value="1"/>
</dbReference>
<dbReference type="InterPro" id="IPR002941">
    <property type="entry name" value="DNA_methylase_N4/N6"/>
</dbReference>
<evidence type="ECO:0000256" key="5">
    <source>
        <dbReference type="ARBA" id="ARBA00022747"/>
    </source>
</evidence>
<accession>A0A1A3P6G8</accession>
<dbReference type="InterPro" id="IPR001091">
    <property type="entry name" value="RM_Methyltransferase"/>
</dbReference>
<dbReference type="Proteomes" id="UP000093928">
    <property type="component" value="Unassembled WGS sequence"/>
</dbReference>
<organism evidence="10 11">
    <name type="scientific">Mycobacterium asiaticum</name>
    <dbReference type="NCBI Taxonomy" id="1790"/>
    <lineage>
        <taxon>Bacteria</taxon>
        <taxon>Bacillati</taxon>
        <taxon>Actinomycetota</taxon>
        <taxon>Actinomycetes</taxon>
        <taxon>Mycobacteriales</taxon>
        <taxon>Mycobacteriaceae</taxon>
        <taxon>Mycobacterium</taxon>
    </lineage>
</organism>
<keyword evidence="3" id="KW-0808">Transferase</keyword>
<comment type="catalytic activity">
    <reaction evidence="7">
        <text>a 2'-deoxycytidine in DNA + S-adenosyl-L-methionine = an N(4)-methyl-2'-deoxycytidine in DNA + S-adenosyl-L-homocysteine + H(+)</text>
        <dbReference type="Rhea" id="RHEA:16857"/>
        <dbReference type="Rhea" id="RHEA-COMP:11369"/>
        <dbReference type="Rhea" id="RHEA-COMP:13674"/>
        <dbReference type="ChEBI" id="CHEBI:15378"/>
        <dbReference type="ChEBI" id="CHEBI:57856"/>
        <dbReference type="ChEBI" id="CHEBI:59789"/>
        <dbReference type="ChEBI" id="CHEBI:85452"/>
        <dbReference type="ChEBI" id="CHEBI:137933"/>
        <dbReference type="EC" id="2.1.1.113"/>
    </reaction>
</comment>
<comment type="similarity">
    <text evidence="1">Belongs to the N(4)/N(6)-methyltransferase family. N(4) subfamily.</text>
</comment>
<dbReference type="GO" id="GO:0032259">
    <property type="term" value="P:methylation"/>
    <property type="evidence" value="ECO:0007669"/>
    <property type="project" value="UniProtKB-KW"/>
</dbReference>
<evidence type="ECO:0000256" key="2">
    <source>
        <dbReference type="ARBA" id="ARBA00022603"/>
    </source>
</evidence>
<protein>
    <recommendedName>
        <fullName evidence="8">Methyltransferase</fullName>
        <ecNumber evidence="8">2.1.1.-</ecNumber>
    </recommendedName>
</protein>
<dbReference type="AlphaFoldDB" id="A0A1A3P6G8"/>
<dbReference type="PRINTS" id="PR00508">
    <property type="entry name" value="S21N4MTFRASE"/>
</dbReference>
<dbReference type="GO" id="GO:0003677">
    <property type="term" value="F:DNA binding"/>
    <property type="evidence" value="ECO:0007669"/>
    <property type="project" value="UniProtKB-KW"/>
</dbReference>
<evidence type="ECO:0000256" key="7">
    <source>
        <dbReference type="ARBA" id="ARBA00049120"/>
    </source>
</evidence>
<evidence type="ECO:0000256" key="6">
    <source>
        <dbReference type="ARBA" id="ARBA00023125"/>
    </source>
</evidence>
<evidence type="ECO:0000313" key="10">
    <source>
        <dbReference type="EMBL" id="OBK28894.1"/>
    </source>
</evidence>
<dbReference type="GO" id="GO:0015667">
    <property type="term" value="F:site-specific DNA-methyltransferase (cytosine-N4-specific) activity"/>
    <property type="evidence" value="ECO:0007669"/>
    <property type="project" value="UniProtKB-EC"/>
</dbReference>
<comment type="caution">
    <text evidence="10">The sequence shown here is derived from an EMBL/GenBank/DDBJ whole genome shotgun (WGS) entry which is preliminary data.</text>
</comment>
<dbReference type="EMBL" id="LZLS01000065">
    <property type="protein sequence ID" value="OBK28894.1"/>
    <property type="molecule type" value="Genomic_DNA"/>
</dbReference>
<dbReference type="SUPFAM" id="SSF53335">
    <property type="entry name" value="S-adenosyl-L-methionine-dependent methyltransferases"/>
    <property type="match status" value="1"/>
</dbReference>
<dbReference type="OrthoDB" id="9773060at2"/>
<dbReference type="InterPro" id="IPR017985">
    <property type="entry name" value="MeTrfase_CN4_CS"/>
</dbReference>
<gene>
    <name evidence="10" type="ORF">A5634_19865</name>
</gene>
<dbReference type="PROSITE" id="PS00093">
    <property type="entry name" value="N4_MTASE"/>
    <property type="match status" value="1"/>
</dbReference>
<dbReference type="EC" id="2.1.1.-" evidence="8"/>
<keyword evidence="2 10" id="KW-0489">Methyltransferase</keyword>
<sequence>MRAAQAIPRNRLLIGDALDRLRTLPDASVDCVITSPPYFRLRDYAAEGQLGLEAHVDAWVEQLAAISEQVARVLVPTGTYWLNLGDTYATHPNEGAERKSLLMAPERLALRLQRDGWIIRNKIVWAKPNPMPTSIPDRLNTTHEVIYVLARQQQYYFDLDAIRVPHVSARAAAAKLSRQKTVRKETWRGPNSDTVTGLAALKAVGRVGHPLGKNPGDVWTIAPGGYRSGHHAVYPLALAERMIAAGCPESRCVRCRRPWRRGVIRSLGRTALRPALKPPCNCRAKREPGIVCDPFMGSGTTAVAAEHLGRDWLGIELNPGFAAAATDRIASARTAPSTPIPATAAA</sequence>
<evidence type="ECO:0000256" key="1">
    <source>
        <dbReference type="ARBA" id="ARBA00010203"/>
    </source>
</evidence>
<reference evidence="10 11" key="1">
    <citation type="submission" date="2016-06" db="EMBL/GenBank/DDBJ databases">
        <authorList>
            <person name="Kjaerup R.B."/>
            <person name="Dalgaard T.S."/>
            <person name="Juul-Madsen H.R."/>
        </authorList>
    </citation>
    <scope>NUCLEOTIDE SEQUENCE [LARGE SCALE GENOMIC DNA]</scope>
    <source>
        <strain evidence="10 11">1165133.8</strain>
    </source>
</reference>
<evidence type="ECO:0000256" key="4">
    <source>
        <dbReference type="ARBA" id="ARBA00022691"/>
    </source>
</evidence>
<proteinExistence type="inferred from homology"/>
<feature type="domain" description="DNA methylase N-4/N-6" evidence="9">
    <location>
        <begin position="29"/>
        <end position="325"/>
    </location>
</feature>
<keyword evidence="4" id="KW-0949">S-adenosyl-L-methionine</keyword>
<dbReference type="Pfam" id="PF01555">
    <property type="entry name" value="N6_N4_Mtase"/>
    <property type="match status" value="1"/>
</dbReference>
<keyword evidence="5" id="KW-0680">Restriction system</keyword>